<dbReference type="SUPFAM" id="SSF46894">
    <property type="entry name" value="C-terminal effector domain of the bipartite response regulators"/>
    <property type="match status" value="1"/>
</dbReference>
<dbReference type="SMART" id="SM00421">
    <property type="entry name" value="HTH_LUXR"/>
    <property type="match status" value="1"/>
</dbReference>
<organism evidence="5">
    <name type="scientific">freshwater metagenome</name>
    <dbReference type="NCBI Taxonomy" id="449393"/>
    <lineage>
        <taxon>unclassified sequences</taxon>
        <taxon>metagenomes</taxon>
        <taxon>ecological metagenomes</taxon>
    </lineage>
</organism>
<dbReference type="InterPro" id="IPR000792">
    <property type="entry name" value="Tscrpt_reg_LuxR_C"/>
</dbReference>
<dbReference type="Gene3D" id="1.10.10.10">
    <property type="entry name" value="Winged helix-like DNA-binding domain superfamily/Winged helix DNA-binding domain"/>
    <property type="match status" value="1"/>
</dbReference>
<dbReference type="Gene3D" id="3.30.450.20">
    <property type="entry name" value="PAS domain"/>
    <property type="match status" value="1"/>
</dbReference>
<dbReference type="GO" id="GO:0003677">
    <property type="term" value="F:DNA binding"/>
    <property type="evidence" value="ECO:0007669"/>
    <property type="project" value="UniProtKB-KW"/>
</dbReference>
<proteinExistence type="predicted"/>
<dbReference type="InterPro" id="IPR036388">
    <property type="entry name" value="WH-like_DNA-bd_sf"/>
</dbReference>
<dbReference type="AlphaFoldDB" id="A0A6J7J8A9"/>
<accession>A0A6J7J8A9</accession>
<sequence>MPPGPSLSAEARVIETVSRASASMVALDSQRNYLAVSDAYLRLIRRRRADIIGTPFDHQTPETSLDGLEDRWRRFLETGSDIGTFDMVGPDGETIRYRMSAMTDVAPGVHLSVTTDGEIIDGPAVPGFRVGHDVSPRERTILWLLMDGATGAQIAYALGISEQTVQKHVANVKRKLGAVTRSRAVVLALRDGVLEPSVIEDHIAIHEIIRGADGGIADTVLRYISGDLVQSSPQLSVNVGRPHRAWSPGFLESDIFACMVQVDAVQEAREFHGAALHHAGLPSAQWEGVVVPLLNDRIAVRGHMA</sequence>
<evidence type="ECO:0000313" key="5">
    <source>
        <dbReference type="EMBL" id="CAB4939593.1"/>
    </source>
</evidence>
<evidence type="ECO:0000256" key="2">
    <source>
        <dbReference type="ARBA" id="ARBA00023125"/>
    </source>
</evidence>
<dbReference type="PANTHER" id="PTHR44688">
    <property type="entry name" value="DNA-BINDING TRANSCRIPTIONAL ACTIVATOR DEVR_DOSR"/>
    <property type="match status" value="1"/>
</dbReference>
<dbReference type="PROSITE" id="PS50043">
    <property type="entry name" value="HTH_LUXR_2"/>
    <property type="match status" value="1"/>
</dbReference>
<dbReference type="PRINTS" id="PR00038">
    <property type="entry name" value="HTHLUXR"/>
</dbReference>
<dbReference type="SUPFAM" id="SSF55785">
    <property type="entry name" value="PYP-like sensor domain (PAS domain)"/>
    <property type="match status" value="1"/>
</dbReference>
<feature type="domain" description="HTH luxR-type" evidence="4">
    <location>
        <begin position="127"/>
        <end position="192"/>
    </location>
</feature>
<keyword evidence="2" id="KW-0238">DNA-binding</keyword>
<dbReference type="EMBL" id="CAFBMX010000009">
    <property type="protein sequence ID" value="CAB4939593.1"/>
    <property type="molecule type" value="Genomic_DNA"/>
</dbReference>
<dbReference type="Pfam" id="PF00196">
    <property type="entry name" value="GerE"/>
    <property type="match status" value="1"/>
</dbReference>
<keyword evidence="1" id="KW-0805">Transcription regulation</keyword>
<dbReference type="InterPro" id="IPR016032">
    <property type="entry name" value="Sig_transdc_resp-reg_C-effctor"/>
</dbReference>
<evidence type="ECO:0000256" key="3">
    <source>
        <dbReference type="ARBA" id="ARBA00023163"/>
    </source>
</evidence>
<reference evidence="5" key="1">
    <citation type="submission" date="2020-05" db="EMBL/GenBank/DDBJ databases">
        <authorList>
            <person name="Chiriac C."/>
            <person name="Salcher M."/>
            <person name="Ghai R."/>
            <person name="Kavagutti S V."/>
        </authorList>
    </citation>
    <scope>NUCLEOTIDE SEQUENCE</scope>
</reference>
<protein>
    <submittedName>
        <fullName evidence="5">Unannotated protein</fullName>
    </submittedName>
</protein>
<name>A0A6J7J8A9_9ZZZZ</name>
<keyword evidence="3" id="KW-0804">Transcription</keyword>
<dbReference type="Pfam" id="PF08448">
    <property type="entry name" value="PAS_4"/>
    <property type="match status" value="1"/>
</dbReference>
<dbReference type="CDD" id="cd06170">
    <property type="entry name" value="LuxR_C_like"/>
    <property type="match status" value="1"/>
</dbReference>
<gene>
    <name evidence="5" type="ORF">UFOPK3674_01730</name>
</gene>
<evidence type="ECO:0000259" key="4">
    <source>
        <dbReference type="PROSITE" id="PS50043"/>
    </source>
</evidence>
<dbReference type="InterPro" id="IPR035965">
    <property type="entry name" value="PAS-like_dom_sf"/>
</dbReference>
<evidence type="ECO:0000256" key="1">
    <source>
        <dbReference type="ARBA" id="ARBA00023015"/>
    </source>
</evidence>
<dbReference type="InterPro" id="IPR013656">
    <property type="entry name" value="PAS_4"/>
</dbReference>
<dbReference type="PANTHER" id="PTHR44688:SF16">
    <property type="entry name" value="DNA-BINDING TRANSCRIPTIONAL ACTIVATOR DEVR_DOSR"/>
    <property type="match status" value="1"/>
</dbReference>
<dbReference type="GO" id="GO:0006355">
    <property type="term" value="P:regulation of DNA-templated transcription"/>
    <property type="evidence" value="ECO:0007669"/>
    <property type="project" value="InterPro"/>
</dbReference>